<keyword evidence="2" id="KW-1185">Reference proteome</keyword>
<proteinExistence type="predicted"/>
<reference evidence="1 2" key="1">
    <citation type="submission" date="2024-02" db="EMBL/GenBank/DDBJ databases">
        <authorList>
            <person name="Vignale AGUSTIN F."/>
            <person name="Sosa J E."/>
            <person name="Modenutti C."/>
        </authorList>
    </citation>
    <scope>NUCLEOTIDE SEQUENCE [LARGE SCALE GENOMIC DNA]</scope>
</reference>
<protein>
    <submittedName>
        <fullName evidence="1">Uncharacterized protein</fullName>
    </submittedName>
</protein>
<evidence type="ECO:0000313" key="2">
    <source>
        <dbReference type="Proteomes" id="UP001642360"/>
    </source>
</evidence>
<gene>
    <name evidence="1" type="ORF">ILEXP_LOCUS39631</name>
</gene>
<dbReference type="Proteomes" id="UP001642360">
    <property type="component" value="Unassembled WGS sequence"/>
</dbReference>
<evidence type="ECO:0000313" key="1">
    <source>
        <dbReference type="EMBL" id="CAK9170145.1"/>
    </source>
</evidence>
<dbReference type="AlphaFoldDB" id="A0ABC8TL14"/>
<accession>A0ABC8TL14</accession>
<organism evidence="1 2">
    <name type="scientific">Ilex paraguariensis</name>
    <name type="common">yerba mate</name>
    <dbReference type="NCBI Taxonomy" id="185542"/>
    <lineage>
        <taxon>Eukaryota</taxon>
        <taxon>Viridiplantae</taxon>
        <taxon>Streptophyta</taxon>
        <taxon>Embryophyta</taxon>
        <taxon>Tracheophyta</taxon>
        <taxon>Spermatophyta</taxon>
        <taxon>Magnoliopsida</taxon>
        <taxon>eudicotyledons</taxon>
        <taxon>Gunneridae</taxon>
        <taxon>Pentapetalae</taxon>
        <taxon>asterids</taxon>
        <taxon>campanulids</taxon>
        <taxon>Aquifoliales</taxon>
        <taxon>Aquifoliaceae</taxon>
        <taxon>Ilex</taxon>
    </lineage>
</organism>
<dbReference type="EMBL" id="CAUOFW020005436">
    <property type="protein sequence ID" value="CAK9170145.1"/>
    <property type="molecule type" value="Genomic_DNA"/>
</dbReference>
<name>A0ABC8TL14_9AQUA</name>
<sequence>MQLSLSHLKFLYLSDARHYLLLTAYPTSLIPSLTLRLPDSFSTSVSLSLPLYNTLPLILLFQNPIPTPPLSSLLTNDLSHGGGTINTNERKHKKKICTWLN</sequence>
<comment type="caution">
    <text evidence="1">The sequence shown here is derived from an EMBL/GenBank/DDBJ whole genome shotgun (WGS) entry which is preliminary data.</text>
</comment>